<keyword evidence="2 6" id="KW-0808">Transferase</keyword>
<evidence type="ECO:0000256" key="2">
    <source>
        <dbReference type="ARBA" id="ARBA00022679"/>
    </source>
</evidence>
<gene>
    <name evidence="9" type="ORF">DVS28_a3298</name>
</gene>
<dbReference type="RefSeq" id="WP_164710634.1">
    <property type="nucleotide sequence ID" value="NZ_CAXIBR010000007.1"/>
</dbReference>
<evidence type="ECO:0000256" key="6">
    <source>
        <dbReference type="PIRNR" id="PIRNR000535"/>
    </source>
</evidence>
<dbReference type="GO" id="GO:0005524">
    <property type="term" value="F:ATP binding"/>
    <property type="evidence" value="ECO:0007669"/>
    <property type="project" value="UniProtKB-KW"/>
</dbReference>
<evidence type="ECO:0000256" key="4">
    <source>
        <dbReference type="ARBA" id="ARBA00022777"/>
    </source>
</evidence>
<dbReference type="Pfam" id="PF00294">
    <property type="entry name" value="PfkB"/>
    <property type="match status" value="1"/>
</dbReference>
<dbReference type="GO" id="GO:0016773">
    <property type="term" value="F:phosphotransferase activity, alcohol group as acceptor"/>
    <property type="evidence" value="ECO:0007669"/>
    <property type="project" value="InterPro"/>
</dbReference>
<evidence type="ECO:0000259" key="8">
    <source>
        <dbReference type="Pfam" id="PF00294"/>
    </source>
</evidence>
<evidence type="ECO:0000256" key="3">
    <source>
        <dbReference type="ARBA" id="ARBA00022741"/>
    </source>
</evidence>
<proteinExistence type="inferred from homology"/>
<dbReference type="KEGG" id="euz:DVS28_a3298"/>
<evidence type="ECO:0000256" key="7">
    <source>
        <dbReference type="SAM" id="MobiDB-lite"/>
    </source>
</evidence>
<name>A0A346Y0H6_9ACTN</name>
<dbReference type="GO" id="GO:0016301">
    <property type="term" value="F:kinase activity"/>
    <property type="evidence" value="ECO:0007669"/>
    <property type="project" value="UniProtKB-KW"/>
</dbReference>
<dbReference type="Gene3D" id="3.40.1190.20">
    <property type="match status" value="1"/>
</dbReference>
<organism evidence="9 10">
    <name type="scientific">Euzebya pacifica</name>
    <dbReference type="NCBI Taxonomy" id="1608957"/>
    <lineage>
        <taxon>Bacteria</taxon>
        <taxon>Bacillati</taxon>
        <taxon>Actinomycetota</taxon>
        <taxon>Nitriliruptoria</taxon>
        <taxon>Euzebyales</taxon>
    </lineage>
</organism>
<dbReference type="InterPro" id="IPR017583">
    <property type="entry name" value="Tagatose/fructose_Pkinase"/>
</dbReference>
<keyword evidence="4 9" id="KW-0418">Kinase</keyword>
<evidence type="ECO:0000256" key="5">
    <source>
        <dbReference type="ARBA" id="ARBA00022840"/>
    </source>
</evidence>
<dbReference type="AlphaFoldDB" id="A0A346Y0H6"/>
<accession>A0A346Y0H6</accession>
<dbReference type="PANTHER" id="PTHR46566:SF2">
    <property type="entry name" value="ATP-DEPENDENT 6-PHOSPHOFRUCTOKINASE ISOZYME 2"/>
    <property type="match status" value="1"/>
</dbReference>
<dbReference type="EMBL" id="CP031165">
    <property type="protein sequence ID" value="AXV07973.1"/>
    <property type="molecule type" value="Genomic_DNA"/>
</dbReference>
<keyword evidence="3" id="KW-0547">Nucleotide-binding</keyword>
<dbReference type="SUPFAM" id="SSF53613">
    <property type="entry name" value="Ribokinase-like"/>
    <property type="match status" value="1"/>
</dbReference>
<comment type="similarity">
    <text evidence="1">Belongs to the carbohydrate kinase PfkB family.</text>
</comment>
<dbReference type="Proteomes" id="UP000264006">
    <property type="component" value="Chromosome"/>
</dbReference>
<evidence type="ECO:0000313" key="9">
    <source>
        <dbReference type="EMBL" id="AXV07973.1"/>
    </source>
</evidence>
<feature type="domain" description="Carbohydrate kinase PfkB" evidence="8">
    <location>
        <begin position="234"/>
        <end position="330"/>
    </location>
</feature>
<dbReference type="InterPro" id="IPR011611">
    <property type="entry name" value="PfkB_dom"/>
</dbReference>
<evidence type="ECO:0000313" key="10">
    <source>
        <dbReference type="Proteomes" id="UP000264006"/>
    </source>
</evidence>
<evidence type="ECO:0000256" key="1">
    <source>
        <dbReference type="ARBA" id="ARBA00010688"/>
    </source>
</evidence>
<protein>
    <submittedName>
        <fullName evidence="9">1-phosphofructokinase</fullName>
    </submittedName>
</protein>
<dbReference type="InterPro" id="IPR029056">
    <property type="entry name" value="Ribokinase-like"/>
</dbReference>
<reference evidence="9 10" key="1">
    <citation type="submission" date="2018-09" db="EMBL/GenBank/DDBJ databases">
        <title>Complete genome sequence of Euzebya sp. DY32-46 isolated from seawater of Pacific Ocean.</title>
        <authorList>
            <person name="Xu L."/>
            <person name="Wu Y.-H."/>
            <person name="Xu X.-W."/>
        </authorList>
    </citation>
    <scope>NUCLEOTIDE SEQUENCE [LARGE SCALE GENOMIC DNA]</scope>
    <source>
        <strain evidence="9 10">DY32-46</strain>
    </source>
</reference>
<feature type="region of interest" description="Disordered" evidence="7">
    <location>
        <begin position="1"/>
        <end position="25"/>
    </location>
</feature>
<keyword evidence="10" id="KW-1185">Reference proteome</keyword>
<dbReference type="GO" id="GO:0005975">
    <property type="term" value="P:carbohydrate metabolic process"/>
    <property type="evidence" value="ECO:0007669"/>
    <property type="project" value="InterPro"/>
</dbReference>
<dbReference type="PANTHER" id="PTHR46566">
    <property type="entry name" value="1-PHOSPHOFRUCTOKINASE-RELATED"/>
    <property type="match status" value="1"/>
</dbReference>
<keyword evidence="5" id="KW-0067">ATP-binding</keyword>
<dbReference type="PIRSF" id="PIRSF000535">
    <property type="entry name" value="1PFK/6PFK/LacC"/>
    <property type="match status" value="1"/>
</dbReference>
<sequence>MSTVSAVPQPIPPPPDPTVDLTEGAPPDVAPVADVCVFAPSMLLTVTVEATGSDEEGPGEVHVHAGGQGYWLTRLLCGLGHRPILCTSLGGETGAVIRGLLAAEGLAVDLVTVEGATAAYVHDRRCGDRQEVVRTGDPGLSRHERDDLYGATLESAITTGVCVLTGRPTPAAIETGFYRRLGADLGTTGVAVIGDLHGEELDAFLEEGRLQVLKVSDEDLLADGMITERDLDDPTDAGLRTAMSSLADRGVDMVVVSRVHRPTLALVGGRLLAASPPRLSEADHHGAGDSMTAALVRATLESLEPADALRLACAAGAANVTRHGLTTVAPSLVDRLAELVQVTEHPTPSDRPSKEGP</sequence>